<proteinExistence type="inferred from homology"/>
<dbReference type="Gene3D" id="4.10.910.10">
    <property type="entry name" value="30s ribosomal protein s13, domain 2"/>
    <property type="match status" value="1"/>
</dbReference>
<dbReference type="Proteomes" id="UP001150925">
    <property type="component" value="Unassembled WGS sequence"/>
</dbReference>
<sequence>MLHLLGVNLPDKKIVSVALTYFYGIGPRTASSICNRLAIYRQCKLQDLSETQLNELSEVLSKMTLEADLKREVRENIFRLRNMGTYIGRRHWHGQPVHGQNTRTNAKTARRLNSFTFRRRHH</sequence>
<dbReference type="Pfam" id="PF00416">
    <property type="entry name" value="Ribosomal_S13"/>
    <property type="match status" value="1"/>
</dbReference>
<dbReference type="GO" id="GO:0006412">
    <property type="term" value="P:translation"/>
    <property type="evidence" value="ECO:0007669"/>
    <property type="project" value="InterPro"/>
</dbReference>
<comment type="caution">
    <text evidence="5">The sequence shown here is derived from an EMBL/GenBank/DDBJ whole genome shotgun (WGS) entry which is preliminary data.</text>
</comment>
<keyword evidence="2 4" id="KW-0689">Ribosomal protein</keyword>
<evidence type="ECO:0000256" key="2">
    <source>
        <dbReference type="ARBA" id="ARBA00022980"/>
    </source>
</evidence>
<organism evidence="5 6">
    <name type="scientific">Dispira parvispora</name>
    <dbReference type="NCBI Taxonomy" id="1520584"/>
    <lineage>
        <taxon>Eukaryota</taxon>
        <taxon>Fungi</taxon>
        <taxon>Fungi incertae sedis</taxon>
        <taxon>Zoopagomycota</taxon>
        <taxon>Kickxellomycotina</taxon>
        <taxon>Dimargaritomycetes</taxon>
        <taxon>Dimargaritales</taxon>
        <taxon>Dimargaritaceae</taxon>
        <taxon>Dispira</taxon>
    </lineage>
</organism>
<dbReference type="GO" id="GO:0003723">
    <property type="term" value="F:RNA binding"/>
    <property type="evidence" value="ECO:0007669"/>
    <property type="project" value="InterPro"/>
</dbReference>
<dbReference type="HAMAP" id="MF_01315">
    <property type="entry name" value="Ribosomal_uS13"/>
    <property type="match status" value="1"/>
</dbReference>
<dbReference type="InterPro" id="IPR010979">
    <property type="entry name" value="Ribosomal_uS13-like_H2TH"/>
</dbReference>
<dbReference type="GO" id="GO:0005739">
    <property type="term" value="C:mitochondrion"/>
    <property type="evidence" value="ECO:0007669"/>
    <property type="project" value="TreeGrafter"/>
</dbReference>
<dbReference type="AlphaFoldDB" id="A0A9W8ALR9"/>
<evidence type="ECO:0008006" key="7">
    <source>
        <dbReference type="Google" id="ProtNLM"/>
    </source>
</evidence>
<reference evidence="5" key="1">
    <citation type="submission" date="2022-07" db="EMBL/GenBank/DDBJ databases">
        <title>Phylogenomic reconstructions and comparative analyses of Kickxellomycotina fungi.</title>
        <authorList>
            <person name="Reynolds N.K."/>
            <person name="Stajich J.E."/>
            <person name="Barry K."/>
            <person name="Grigoriev I.V."/>
            <person name="Crous P."/>
            <person name="Smith M.E."/>
        </authorList>
    </citation>
    <scope>NUCLEOTIDE SEQUENCE</scope>
    <source>
        <strain evidence="5">RSA 1196</strain>
    </source>
</reference>
<dbReference type="Gene3D" id="1.10.8.50">
    <property type="match status" value="1"/>
</dbReference>
<dbReference type="GO" id="GO:0015935">
    <property type="term" value="C:small ribosomal subunit"/>
    <property type="evidence" value="ECO:0007669"/>
    <property type="project" value="TreeGrafter"/>
</dbReference>
<protein>
    <recommendedName>
        <fullName evidence="7">30S ribosomal protein S13</fullName>
    </recommendedName>
</protein>
<dbReference type="PROSITE" id="PS50159">
    <property type="entry name" value="RIBOSOMAL_S13_2"/>
    <property type="match status" value="1"/>
</dbReference>
<evidence type="ECO:0000256" key="4">
    <source>
        <dbReference type="RuleBase" id="RU003830"/>
    </source>
</evidence>
<dbReference type="FunFam" id="1.10.8.50:FF:000001">
    <property type="entry name" value="30S ribosomal protein S13"/>
    <property type="match status" value="1"/>
</dbReference>
<dbReference type="GO" id="GO:0003735">
    <property type="term" value="F:structural constituent of ribosome"/>
    <property type="evidence" value="ECO:0007669"/>
    <property type="project" value="InterPro"/>
</dbReference>
<dbReference type="InterPro" id="IPR027437">
    <property type="entry name" value="Rbsml_uS13_C"/>
</dbReference>
<dbReference type="SUPFAM" id="SSF46946">
    <property type="entry name" value="S13-like H2TH domain"/>
    <property type="match status" value="1"/>
</dbReference>
<dbReference type="EMBL" id="JANBPY010001428">
    <property type="protein sequence ID" value="KAJ1960080.1"/>
    <property type="molecule type" value="Genomic_DNA"/>
</dbReference>
<evidence type="ECO:0000313" key="5">
    <source>
        <dbReference type="EMBL" id="KAJ1960080.1"/>
    </source>
</evidence>
<comment type="similarity">
    <text evidence="1 4">Belongs to the universal ribosomal protein uS13 family.</text>
</comment>
<keyword evidence="6" id="KW-1185">Reference proteome</keyword>
<dbReference type="OrthoDB" id="525520at2759"/>
<evidence type="ECO:0000256" key="3">
    <source>
        <dbReference type="ARBA" id="ARBA00023274"/>
    </source>
</evidence>
<evidence type="ECO:0000313" key="6">
    <source>
        <dbReference type="Proteomes" id="UP001150925"/>
    </source>
</evidence>
<dbReference type="PANTHER" id="PTHR10871:SF1">
    <property type="entry name" value="SMALL RIBOSOMAL SUBUNIT PROTEIN US13M"/>
    <property type="match status" value="1"/>
</dbReference>
<evidence type="ECO:0000256" key="1">
    <source>
        <dbReference type="ARBA" id="ARBA00008080"/>
    </source>
</evidence>
<accession>A0A9W8ALR9</accession>
<dbReference type="PIRSF" id="PIRSF002134">
    <property type="entry name" value="Ribosomal_S13"/>
    <property type="match status" value="1"/>
</dbReference>
<gene>
    <name evidence="5" type="ORF">IWQ62_004367</name>
</gene>
<dbReference type="PANTHER" id="PTHR10871">
    <property type="entry name" value="30S RIBOSOMAL PROTEIN S13/40S RIBOSOMAL PROTEIN S18"/>
    <property type="match status" value="1"/>
</dbReference>
<dbReference type="InterPro" id="IPR001892">
    <property type="entry name" value="Ribosomal_uS13"/>
</dbReference>
<name>A0A9W8ALR9_9FUNG</name>
<keyword evidence="3 4" id="KW-0687">Ribonucleoprotein</keyword>